<keyword evidence="2" id="KW-0240">DNA-directed RNA polymerase</keyword>
<dbReference type="SMART" id="SM00662">
    <property type="entry name" value="RPOLD"/>
    <property type="match status" value="1"/>
</dbReference>
<reference evidence="6" key="1">
    <citation type="journal article" date="2020" name="Nature">
        <title>Giant virus diversity and host interactions through global metagenomics.</title>
        <authorList>
            <person name="Schulz F."/>
            <person name="Roux S."/>
            <person name="Paez-Espino D."/>
            <person name="Jungbluth S."/>
            <person name="Walsh D.A."/>
            <person name="Denef V.J."/>
            <person name="McMahon K.D."/>
            <person name="Konstantinidis K.T."/>
            <person name="Eloe-Fadrosh E.A."/>
            <person name="Kyrpides N.C."/>
            <person name="Woyke T."/>
        </authorList>
    </citation>
    <scope>NUCLEOTIDE SEQUENCE</scope>
    <source>
        <strain evidence="6">GVMAG-S-1101164-164</strain>
    </source>
</reference>
<dbReference type="GO" id="GO:0000428">
    <property type="term" value="C:DNA-directed RNA polymerase complex"/>
    <property type="evidence" value="ECO:0007669"/>
    <property type="project" value="UniProtKB-KW"/>
</dbReference>
<evidence type="ECO:0000259" key="5">
    <source>
        <dbReference type="SMART" id="SM00662"/>
    </source>
</evidence>
<name>A0A6C0JYC2_9ZZZZ</name>
<dbReference type="InterPro" id="IPR036643">
    <property type="entry name" value="RNApol_insert_sf"/>
</dbReference>
<dbReference type="GO" id="GO:0044423">
    <property type="term" value="C:virion component"/>
    <property type="evidence" value="ECO:0007669"/>
    <property type="project" value="UniProtKB-KW"/>
</dbReference>
<dbReference type="SUPFAM" id="SSF56553">
    <property type="entry name" value="Insert subdomain of RNA polymerase alpha subunit"/>
    <property type="match status" value="1"/>
</dbReference>
<dbReference type="EMBL" id="MN740745">
    <property type="protein sequence ID" value="QHU09816.1"/>
    <property type="molecule type" value="Genomic_DNA"/>
</dbReference>
<dbReference type="InterPro" id="IPR036603">
    <property type="entry name" value="RBP11-like"/>
</dbReference>
<dbReference type="GO" id="GO:0003899">
    <property type="term" value="F:DNA-directed RNA polymerase activity"/>
    <property type="evidence" value="ECO:0007669"/>
    <property type="project" value="InterPro"/>
</dbReference>
<evidence type="ECO:0000256" key="2">
    <source>
        <dbReference type="ARBA" id="ARBA00022478"/>
    </source>
</evidence>
<evidence type="ECO:0000313" key="6">
    <source>
        <dbReference type="EMBL" id="QHU09816.1"/>
    </source>
</evidence>
<dbReference type="InterPro" id="IPR009025">
    <property type="entry name" value="RBP11-like_dimer"/>
</dbReference>
<dbReference type="GO" id="GO:0006351">
    <property type="term" value="P:DNA-templated transcription"/>
    <property type="evidence" value="ECO:0007669"/>
    <property type="project" value="InterPro"/>
</dbReference>
<dbReference type="Gene3D" id="3.30.1360.10">
    <property type="entry name" value="RNA polymerase, RBP11-like subunit"/>
    <property type="match status" value="2"/>
</dbReference>
<organism evidence="6">
    <name type="scientific">viral metagenome</name>
    <dbReference type="NCBI Taxonomy" id="1070528"/>
    <lineage>
        <taxon>unclassified sequences</taxon>
        <taxon>metagenomes</taxon>
        <taxon>organismal metagenomes</taxon>
    </lineage>
</organism>
<dbReference type="Pfam" id="PF01193">
    <property type="entry name" value="RNA_pol_L"/>
    <property type="match status" value="1"/>
</dbReference>
<comment type="subcellular location">
    <subcellularLocation>
        <location evidence="1">Virion</location>
    </subcellularLocation>
</comment>
<keyword evidence="3" id="KW-0946">Virion</keyword>
<accession>A0A6C0JYC2</accession>
<dbReference type="GO" id="GO:0046983">
    <property type="term" value="F:protein dimerization activity"/>
    <property type="evidence" value="ECO:0007669"/>
    <property type="project" value="InterPro"/>
</dbReference>
<dbReference type="PANTHER" id="PTHR11800">
    <property type="entry name" value="DNA-DIRECTED RNA POLYMERASE"/>
    <property type="match status" value="1"/>
</dbReference>
<dbReference type="SUPFAM" id="SSF55257">
    <property type="entry name" value="RBP11-like subunits of RNA polymerase"/>
    <property type="match status" value="2"/>
</dbReference>
<keyword evidence="4" id="KW-0804">Transcription</keyword>
<evidence type="ECO:0000256" key="4">
    <source>
        <dbReference type="ARBA" id="ARBA00023163"/>
    </source>
</evidence>
<dbReference type="Gene3D" id="2.170.120.12">
    <property type="entry name" value="DNA-directed RNA polymerase, insert domain"/>
    <property type="match status" value="1"/>
</dbReference>
<evidence type="ECO:0000256" key="1">
    <source>
        <dbReference type="ARBA" id="ARBA00004328"/>
    </source>
</evidence>
<dbReference type="InterPro" id="IPR050518">
    <property type="entry name" value="Rpo3/RPB3_RNA_Pol_subunit"/>
</dbReference>
<sequence length="323" mass="37054">MASIENIKTTNKGFELTCQLKNVPVSFVNGLRRILLADIPTVVIRDVEILENTTQIPHEMLRHRMEMLPVNVLPSESSIIKDAKIELRIPAEKEKSDVRVITTKNFAVESARDGILMNDRDIDAPILFVRLRKGESVHMKGRLALEHEHVSQVCTATTMWHIDPELADRARKEFVDAGNDPRIFDNSLIQRYFSRDERGRPNWFDMYIESVGVIPSKDLLKMAVQILRKKVDTYFKEAVDTIQTESDPNTYSVRLEQGGHTVGYLMQEVMYGDLNIKFVSYDIPHPLRKTMVLRFNTPKKPDVVLKAAKDTIDEYCAVVDKEL</sequence>
<evidence type="ECO:0000256" key="3">
    <source>
        <dbReference type="ARBA" id="ARBA00022844"/>
    </source>
</evidence>
<feature type="domain" description="DNA-directed RNA polymerase RpoA/D/Rpb3-type" evidence="5">
    <location>
        <begin position="15"/>
        <end position="238"/>
    </location>
</feature>
<protein>
    <recommendedName>
        <fullName evidence="5">DNA-directed RNA polymerase RpoA/D/Rpb3-type domain-containing protein</fullName>
    </recommendedName>
</protein>
<proteinExistence type="predicted"/>
<dbReference type="Pfam" id="PF13656">
    <property type="entry name" value="RNA_pol_L_2"/>
    <property type="match status" value="1"/>
</dbReference>
<dbReference type="InterPro" id="IPR011263">
    <property type="entry name" value="DNA-dir_RNA_pol_RpoA/D/Rpb3"/>
</dbReference>
<dbReference type="AlphaFoldDB" id="A0A6C0JYC2"/>
<dbReference type="PANTHER" id="PTHR11800:SF2">
    <property type="entry name" value="DNA-DIRECTED RNA POLYMERASE II SUBUNIT RPB3"/>
    <property type="match status" value="1"/>
</dbReference>